<feature type="transmembrane region" description="Helical" evidence="1">
    <location>
        <begin position="47"/>
        <end position="66"/>
    </location>
</feature>
<dbReference type="PANTHER" id="PTHR34220">
    <property type="entry name" value="SENSOR HISTIDINE KINASE YPDA"/>
    <property type="match status" value="1"/>
</dbReference>
<dbReference type="SUPFAM" id="SSF55874">
    <property type="entry name" value="ATPase domain of HSP90 chaperone/DNA topoisomerase II/histidine kinase"/>
    <property type="match status" value="1"/>
</dbReference>
<organism evidence="3 4">
    <name type="scientific">Cyclobacterium jeungdonense</name>
    <dbReference type="NCBI Taxonomy" id="708087"/>
    <lineage>
        <taxon>Bacteria</taxon>
        <taxon>Pseudomonadati</taxon>
        <taxon>Bacteroidota</taxon>
        <taxon>Cytophagia</taxon>
        <taxon>Cytophagales</taxon>
        <taxon>Cyclobacteriaceae</taxon>
        <taxon>Cyclobacterium</taxon>
    </lineage>
</organism>
<dbReference type="Pfam" id="PF06580">
    <property type="entry name" value="His_kinase"/>
    <property type="match status" value="1"/>
</dbReference>
<keyword evidence="1" id="KW-1133">Transmembrane helix</keyword>
<reference evidence="4" key="1">
    <citation type="journal article" date="2019" name="Int. J. Syst. Evol. Microbiol.">
        <title>The Global Catalogue of Microorganisms (GCM) 10K type strain sequencing project: providing services to taxonomists for standard genome sequencing and annotation.</title>
        <authorList>
            <consortium name="The Broad Institute Genomics Platform"/>
            <consortium name="The Broad Institute Genome Sequencing Center for Infectious Disease"/>
            <person name="Wu L."/>
            <person name="Ma J."/>
        </authorList>
    </citation>
    <scope>NUCLEOTIDE SEQUENCE [LARGE SCALE GENOMIC DNA]</scope>
    <source>
        <strain evidence="4">CECT 7706</strain>
    </source>
</reference>
<proteinExistence type="predicted"/>
<keyword evidence="3" id="KW-0808">Transferase</keyword>
<dbReference type="InterPro" id="IPR050640">
    <property type="entry name" value="Bact_2-comp_sensor_kinase"/>
</dbReference>
<feature type="transmembrane region" description="Helical" evidence="1">
    <location>
        <begin position="78"/>
        <end position="96"/>
    </location>
</feature>
<evidence type="ECO:0000313" key="3">
    <source>
        <dbReference type="EMBL" id="MDN3686674.1"/>
    </source>
</evidence>
<dbReference type="EMBL" id="JAUFQS010000003">
    <property type="protein sequence ID" value="MDN3686674.1"/>
    <property type="molecule type" value="Genomic_DNA"/>
</dbReference>
<dbReference type="PANTHER" id="PTHR34220:SF7">
    <property type="entry name" value="SENSOR HISTIDINE KINASE YPDA"/>
    <property type="match status" value="1"/>
</dbReference>
<feature type="domain" description="Signal transduction histidine kinase internal region" evidence="2">
    <location>
        <begin position="158"/>
        <end position="237"/>
    </location>
</feature>
<dbReference type="GO" id="GO:0016301">
    <property type="term" value="F:kinase activity"/>
    <property type="evidence" value="ECO:0007669"/>
    <property type="project" value="UniProtKB-KW"/>
</dbReference>
<feature type="transmembrane region" description="Helical" evidence="1">
    <location>
        <begin position="116"/>
        <end position="135"/>
    </location>
</feature>
<dbReference type="Gene3D" id="3.30.565.10">
    <property type="entry name" value="Histidine kinase-like ATPase, C-terminal domain"/>
    <property type="match status" value="1"/>
</dbReference>
<evidence type="ECO:0000313" key="4">
    <source>
        <dbReference type="Proteomes" id="UP001236663"/>
    </source>
</evidence>
<keyword evidence="4" id="KW-1185">Reference proteome</keyword>
<sequence length="347" mass="39928">MENQLKIHKLTGEPLDHVAFLLLVFAGILACSFFWHQQWEWAIQDAIMSTLAFGLGVFMLNLILYYYPIGKFRTWPTLMFSLVISIALVFACRLLWKGEFLGNPEFLPLFEESLPLRVIVGLLLFHLAGLIILYSKTSIKEFQMMQQGELRQKLSTDAELHYLRQQMQPHFLFNSLNSINALLARQPEKAREMVQGLADFYRENLNKDPKKWENLTREMKVIGQYLELEKIRFGHRLKYELVVPAEADQLKLPSLLIQTLVENAVKHGLYGVTGDILIRIEARKERHHLEVTVQNPTDNQPGKASGTGFGLESLERRLFLIFGRKDLLMLRNSAGVFSASIKIPQTS</sequence>
<dbReference type="InterPro" id="IPR010559">
    <property type="entry name" value="Sig_transdc_His_kin_internal"/>
</dbReference>
<accession>A0ABT8C1K9</accession>
<feature type="transmembrane region" description="Helical" evidence="1">
    <location>
        <begin position="15"/>
        <end position="35"/>
    </location>
</feature>
<keyword evidence="1" id="KW-0812">Transmembrane</keyword>
<dbReference type="PROSITE" id="PS51257">
    <property type="entry name" value="PROKAR_LIPOPROTEIN"/>
    <property type="match status" value="1"/>
</dbReference>
<comment type="caution">
    <text evidence="3">The sequence shown here is derived from an EMBL/GenBank/DDBJ whole genome shotgun (WGS) entry which is preliminary data.</text>
</comment>
<name>A0ABT8C1K9_9BACT</name>
<keyword evidence="1" id="KW-0472">Membrane</keyword>
<keyword evidence="3" id="KW-0418">Kinase</keyword>
<dbReference type="Proteomes" id="UP001236663">
    <property type="component" value="Unassembled WGS sequence"/>
</dbReference>
<dbReference type="RefSeq" id="WP_163384821.1">
    <property type="nucleotide sequence ID" value="NZ_JAUFQS010000003.1"/>
</dbReference>
<evidence type="ECO:0000259" key="2">
    <source>
        <dbReference type="Pfam" id="PF06580"/>
    </source>
</evidence>
<dbReference type="InterPro" id="IPR036890">
    <property type="entry name" value="HATPase_C_sf"/>
</dbReference>
<gene>
    <name evidence="3" type="ORF">QWZ15_02425</name>
</gene>
<evidence type="ECO:0000256" key="1">
    <source>
        <dbReference type="SAM" id="Phobius"/>
    </source>
</evidence>
<protein>
    <submittedName>
        <fullName evidence="3">Histidine kinase</fullName>
    </submittedName>
</protein>